<keyword evidence="8" id="KW-1185">Reference proteome</keyword>
<proteinExistence type="predicted"/>
<dbReference type="EMBL" id="BAAALS010000003">
    <property type="protein sequence ID" value="GAA1739505.1"/>
    <property type="molecule type" value="Genomic_DNA"/>
</dbReference>
<dbReference type="RefSeq" id="WP_344076901.1">
    <property type="nucleotide sequence ID" value="NZ_BAAALS010000003.1"/>
</dbReference>
<evidence type="ECO:0000256" key="5">
    <source>
        <dbReference type="SAM" id="Phobius"/>
    </source>
</evidence>
<evidence type="ECO:0000259" key="6">
    <source>
        <dbReference type="Pfam" id="PF07291"/>
    </source>
</evidence>
<gene>
    <name evidence="7" type="ORF">GCM10009681_07910</name>
</gene>
<sequence>MDYLALAARVAIGFTFLASAVSKLHSRSARAEFATATATMLAAVLPGRPAPARSTVVAGVVAVAELAVVPLVAVPDLARAGLALAGLLLVAFTVTIAAVLRRGTRTSCRCFGGSSTPLSGVHLVRNAVLLAVAAVGIVLGPGDLARVTVAGTTVAAVTAIVLGLLVTRLDDIVDLFRPAPVTPARRRDP</sequence>
<feature type="transmembrane region" description="Helical" evidence="5">
    <location>
        <begin position="54"/>
        <end position="74"/>
    </location>
</feature>
<reference evidence="8" key="1">
    <citation type="journal article" date="2019" name="Int. J. Syst. Evol. Microbiol.">
        <title>The Global Catalogue of Microorganisms (GCM) 10K type strain sequencing project: providing services to taxonomists for standard genome sequencing and annotation.</title>
        <authorList>
            <consortium name="The Broad Institute Genomics Platform"/>
            <consortium name="The Broad Institute Genome Sequencing Center for Infectious Disease"/>
            <person name="Wu L."/>
            <person name="Ma J."/>
        </authorList>
    </citation>
    <scope>NUCLEOTIDE SEQUENCE [LARGE SCALE GENOMIC DNA]</scope>
    <source>
        <strain evidence="8">JCM 13249</strain>
    </source>
</reference>
<name>A0ABP4VYK4_9ACTN</name>
<feature type="transmembrane region" description="Helical" evidence="5">
    <location>
        <begin position="147"/>
        <end position="167"/>
    </location>
</feature>
<dbReference type="InterPro" id="IPR009908">
    <property type="entry name" value="Methylamine_util_MauE"/>
</dbReference>
<keyword evidence="4 5" id="KW-0472">Membrane</keyword>
<evidence type="ECO:0000256" key="1">
    <source>
        <dbReference type="ARBA" id="ARBA00004141"/>
    </source>
</evidence>
<evidence type="ECO:0000313" key="8">
    <source>
        <dbReference type="Proteomes" id="UP001500655"/>
    </source>
</evidence>
<evidence type="ECO:0000313" key="7">
    <source>
        <dbReference type="EMBL" id="GAA1739505.1"/>
    </source>
</evidence>
<comment type="caution">
    <text evidence="7">The sequence shown here is derived from an EMBL/GenBank/DDBJ whole genome shotgun (WGS) entry which is preliminary data.</text>
</comment>
<evidence type="ECO:0000256" key="2">
    <source>
        <dbReference type="ARBA" id="ARBA00022692"/>
    </source>
</evidence>
<comment type="subcellular location">
    <subcellularLocation>
        <location evidence="1">Membrane</location>
        <topology evidence="1">Multi-pass membrane protein</topology>
    </subcellularLocation>
</comment>
<evidence type="ECO:0000256" key="4">
    <source>
        <dbReference type="ARBA" id="ARBA00023136"/>
    </source>
</evidence>
<keyword evidence="3 5" id="KW-1133">Transmembrane helix</keyword>
<dbReference type="Proteomes" id="UP001500655">
    <property type="component" value="Unassembled WGS sequence"/>
</dbReference>
<keyword evidence="2 5" id="KW-0812">Transmembrane</keyword>
<dbReference type="Pfam" id="PF07291">
    <property type="entry name" value="MauE"/>
    <property type="match status" value="1"/>
</dbReference>
<feature type="transmembrane region" description="Helical" evidence="5">
    <location>
        <begin position="80"/>
        <end position="100"/>
    </location>
</feature>
<feature type="transmembrane region" description="Helical" evidence="5">
    <location>
        <begin position="121"/>
        <end position="141"/>
    </location>
</feature>
<protein>
    <submittedName>
        <fullName evidence="7">Methylamine utilization protein MauE</fullName>
    </submittedName>
</protein>
<accession>A0ABP4VYK4</accession>
<feature type="domain" description="Methylamine utilisation protein MauE" evidence="6">
    <location>
        <begin position="1"/>
        <end position="138"/>
    </location>
</feature>
<organism evidence="7 8">
    <name type="scientific">Luedemannella helvata</name>
    <dbReference type="NCBI Taxonomy" id="349315"/>
    <lineage>
        <taxon>Bacteria</taxon>
        <taxon>Bacillati</taxon>
        <taxon>Actinomycetota</taxon>
        <taxon>Actinomycetes</taxon>
        <taxon>Micromonosporales</taxon>
        <taxon>Micromonosporaceae</taxon>
        <taxon>Luedemannella</taxon>
    </lineage>
</organism>
<evidence type="ECO:0000256" key="3">
    <source>
        <dbReference type="ARBA" id="ARBA00022989"/>
    </source>
</evidence>